<dbReference type="Pfam" id="PF13561">
    <property type="entry name" value="adh_short_C2"/>
    <property type="match status" value="1"/>
</dbReference>
<evidence type="ECO:0000256" key="2">
    <source>
        <dbReference type="ARBA" id="ARBA00023002"/>
    </source>
</evidence>
<keyword evidence="4" id="KW-1185">Reference proteome</keyword>
<dbReference type="CDD" id="cd05233">
    <property type="entry name" value="SDR_c"/>
    <property type="match status" value="1"/>
</dbReference>
<dbReference type="GO" id="GO:0016614">
    <property type="term" value="F:oxidoreductase activity, acting on CH-OH group of donors"/>
    <property type="evidence" value="ECO:0007669"/>
    <property type="project" value="UniProtKB-ARBA"/>
</dbReference>
<evidence type="ECO:0000313" key="3">
    <source>
        <dbReference type="EMBL" id="PWC17675.1"/>
    </source>
</evidence>
<reference evidence="3 4" key="1">
    <citation type="submission" date="2018-04" db="EMBL/GenBank/DDBJ databases">
        <title>Brenneria corticis sp.nov.</title>
        <authorList>
            <person name="Li Y."/>
        </authorList>
    </citation>
    <scope>NUCLEOTIDE SEQUENCE [LARGE SCALE GENOMIC DNA]</scope>
    <source>
        <strain evidence="3 4">CFCC 11842</strain>
    </source>
</reference>
<keyword evidence="2" id="KW-0560">Oxidoreductase</keyword>
<proteinExistence type="inferred from homology"/>
<dbReference type="PANTHER" id="PTHR48107:SF16">
    <property type="entry name" value="NADPH-DEPENDENT ALDEHYDE REDUCTASE 1, CHLOROPLASTIC"/>
    <property type="match status" value="1"/>
</dbReference>
<dbReference type="PRINTS" id="PR00081">
    <property type="entry name" value="GDHRDH"/>
</dbReference>
<dbReference type="Gene3D" id="3.40.50.720">
    <property type="entry name" value="NAD(P)-binding Rossmann-like Domain"/>
    <property type="match status" value="1"/>
</dbReference>
<dbReference type="EMBL" id="QDKH01000006">
    <property type="protein sequence ID" value="PWC17675.1"/>
    <property type="molecule type" value="Genomic_DNA"/>
</dbReference>
<dbReference type="SUPFAM" id="SSF51735">
    <property type="entry name" value="NAD(P)-binding Rossmann-fold domains"/>
    <property type="match status" value="1"/>
</dbReference>
<comment type="similarity">
    <text evidence="1">Belongs to the short-chain dehydrogenases/reductases (SDR) family.</text>
</comment>
<evidence type="ECO:0000313" key="4">
    <source>
        <dbReference type="Proteomes" id="UP000296159"/>
    </source>
</evidence>
<organism evidence="3 4">
    <name type="scientific">Brenneria corticis</name>
    <dbReference type="NCBI Taxonomy" id="2173106"/>
    <lineage>
        <taxon>Bacteria</taxon>
        <taxon>Pseudomonadati</taxon>
        <taxon>Pseudomonadota</taxon>
        <taxon>Gammaproteobacteria</taxon>
        <taxon>Enterobacterales</taxon>
        <taxon>Pectobacteriaceae</taxon>
        <taxon>Brenneria</taxon>
    </lineage>
</organism>
<dbReference type="Proteomes" id="UP000296159">
    <property type="component" value="Unassembled WGS sequence"/>
</dbReference>
<name>A0A2U1U7Q0_9GAMM</name>
<dbReference type="InterPro" id="IPR002347">
    <property type="entry name" value="SDR_fam"/>
</dbReference>
<evidence type="ECO:0000256" key="1">
    <source>
        <dbReference type="ARBA" id="ARBA00006484"/>
    </source>
</evidence>
<gene>
    <name evidence="3" type="ORF">DDT56_05300</name>
</gene>
<sequence>MFHELKGRRVLITGSTTGIGLATARLFLTYGASVGINGRSTITDPHILDSLSALPGQYSQFAADLSHSANCQRLVDDFVARFGGIDVLINNAGGLGGRSTLENMDDAFFDRVMDLNVRSVLMTTKHAIPHLRQSAKESGLSSAVISTGSIAGRDGGGIGAGVYGSAKAWIHNMHRNWVKEFTQDNIRFNVVSPGSIDTAFHHGKSDETVQKMRDAIPMGRFGRSEEVAPTYLFLATHALSGYISGQIIDVNGGQMAP</sequence>
<dbReference type="AlphaFoldDB" id="A0A2U1U7Q0"/>
<dbReference type="FunFam" id="3.40.50.720:FF:000084">
    <property type="entry name" value="Short-chain dehydrogenase reductase"/>
    <property type="match status" value="1"/>
</dbReference>
<dbReference type="InterPro" id="IPR036291">
    <property type="entry name" value="NAD(P)-bd_dom_sf"/>
</dbReference>
<comment type="caution">
    <text evidence="3">The sequence shown here is derived from an EMBL/GenBank/DDBJ whole genome shotgun (WGS) entry which is preliminary data.</text>
</comment>
<dbReference type="PANTHER" id="PTHR48107">
    <property type="entry name" value="NADPH-DEPENDENT ALDEHYDE REDUCTASE-LIKE PROTEIN, CHLOROPLASTIC-RELATED"/>
    <property type="match status" value="1"/>
</dbReference>
<dbReference type="RefSeq" id="WP_136165453.1">
    <property type="nucleotide sequence ID" value="NZ_KZ819074.1"/>
</dbReference>
<protein>
    <submittedName>
        <fullName evidence="3">3-ketoacyl-ACP synthase</fullName>
    </submittedName>
</protein>
<accession>A0A2U1U7Q0</accession>